<dbReference type="PANTHER" id="PTHR21838">
    <property type="entry name" value="COILED-COIL DOMAIN-CONTAINING PROTEIN 137"/>
    <property type="match status" value="1"/>
</dbReference>
<feature type="region of interest" description="Disordered" evidence="1">
    <location>
        <begin position="1"/>
        <end position="46"/>
    </location>
</feature>
<feature type="compositionally biased region" description="Basic and acidic residues" evidence="1">
    <location>
        <begin position="234"/>
        <end position="252"/>
    </location>
</feature>
<dbReference type="Proteomes" id="UP000594262">
    <property type="component" value="Unplaced"/>
</dbReference>
<feature type="compositionally biased region" description="Basic and acidic residues" evidence="1">
    <location>
        <begin position="80"/>
        <end position="93"/>
    </location>
</feature>
<protein>
    <submittedName>
        <fullName evidence="2">Uncharacterized protein</fullName>
    </submittedName>
</protein>
<feature type="compositionally biased region" description="Basic residues" evidence="1">
    <location>
        <begin position="1"/>
        <end position="10"/>
    </location>
</feature>
<dbReference type="GeneID" id="136801441"/>
<feature type="region of interest" description="Disordered" evidence="1">
    <location>
        <begin position="68"/>
        <end position="93"/>
    </location>
</feature>
<name>A0A7M5V2L4_9CNID</name>
<evidence type="ECO:0000313" key="2">
    <source>
        <dbReference type="EnsemblMetazoa" id="CLYHEMP008642.1"/>
    </source>
</evidence>
<keyword evidence="3" id="KW-1185">Reference proteome</keyword>
<feature type="compositionally biased region" description="Basic and acidic residues" evidence="1">
    <location>
        <begin position="209"/>
        <end position="218"/>
    </location>
</feature>
<evidence type="ECO:0000256" key="1">
    <source>
        <dbReference type="SAM" id="MobiDB-lite"/>
    </source>
</evidence>
<dbReference type="EnsemblMetazoa" id="CLYHEMT008642.1">
    <property type="protein sequence ID" value="CLYHEMP008642.1"/>
    <property type="gene ID" value="CLYHEMG008642"/>
</dbReference>
<dbReference type="AlphaFoldDB" id="A0A7M5V2L4"/>
<dbReference type="InterPro" id="IPR026680">
    <property type="entry name" value="CCDC137"/>
</dbReference>
<organism evidence="2 3">
    <name type="scientific">Clytia hemisphaerica</name>
    <dbReference type="NCBI Taxonomy" id="252671"/>
    <lineage>
        <taxon>Eukaryota</taxon>
        <taxon>Metazoa</taxon>
        <taxon>Cnidaria</taxon>
        <taxon>Hydrozoa</taxon>
        <taxon>Hydroidolina</taxon>
        <taxon>Leptothecata</taxon>
        <taxon>Obeliida</taxon>
        <taxon>Clytiidae</taxon>
        <taxon>Clytia</taxon>
    </lineage>
</organism>
<feature type="compositionally biased region" description="Polar residues" evidence="1">
    <location>
        <begin position="193"/>
        <end position="204"/>
    </location>
</feature>
<proteinExistence type="predicted"/>
<evidence type="ECO:0000313" key="3">
    <source>
        <dbReference type="Proteomes" id="UP000594262"/>
    </source>
</evidence>
<feature type="region of interest" description="Disordered" evidence="1">
    <location>
        <begin position="122"/>
        <end position="266"/>
    </location>
</feature>
<feature type="compositionally biased region" description="Basic and acidic residues" evidence="1">
    <location>
        <begin position="170"/>
        <end position="180"/>
    </location>
</feature>
<accession>A0A7M5V2L4</accession>
<feature type="compositionally biased region" description="Basic and acidic residues" evidence="1">
    <location>
        <begin position="24"/>
        <end position="45"/>
    </location>
</feature>
<dbReference type="GO" id="GO:0005634">
    <property type="term" value="C:nucleus"/>
    <property type="evidence" value="ECO:0007669"/>
    <property type="project" value="TreeGrafter"/>
</dbReference>
<dbReference type="OrthoDB" id="5876637at2759"/>
<feature type="compositionally biased region" description="Basic residues" evidence="1">
    <location>
        <begin position="256"/>
        <end position="266"/>
    </location>
</feature>
<sequence>MGRMRRLRKLKSCDPFNKQNINASRDKVNDKYDKPPSKAELKDDNFGDSVTEFQRFQQFVELGASKQNIKNKKKSVSSVTEKKSKGKAKEKISKVVENCQQQPGETKKDMFRRLDQNIHNAMTEAIKEEKVVRKKRKEHLKARDEKRKNKGKQVNQTSSDGMKDFSSLSDKVKFGERVDEPPTITSAPRKASLKTQPKTLQLHSLFNKADNDEKEPPTKSDTSSKTTTKKRRREMNEKEKASFDNERQKAIDAYRLAKKRREMKNT</sequence>
<dbReference type="PANTHER" id="PTHR21838:SF2">
    <property type="entry name" value="COILED-COIL DOMAIN-CONTAINING PROTEIN 137"/>
    <property type="match status" value="1"/>
</dbReference>
<reference evidence="2" key="1">
    <citation type="submission" date="2021-01" db="UniProtKB">
        <authorList>
            <consortium name="EnsemblMetazoa"/>
        </authorList>
    </citation>
    <scope>IDENTIFICATION</scope>
</reference>
<dbReference type="RefSeq" id="XP_066914180.1">
    <property type="nucleotide sequence ID" value="XM_067058079.1"/>
</dbReference>